<gene>
    <name evidence="1" type="ORF">GPM918_LOCUS29603</name>
    <name evidence="2" type="ORF">SRO942_LOCUS30190</name>
</gene>
<dbReference type="EMBL" id="CAJOBC010049193">
    <property type="protein sequence ID" value="CAF4171841.1"/>
    <property type="molecule type" value="Genomic_DNA"/>
</dbReference>
<dbReference type="Proteomes" id="UP000681722">
    <property type="component" value="Unassembled WGS sequence"/>
</dbReference>
<accession>A0A815FDD9</accession>
<reference evidence="1" key="1">
    <citation type="submission" date="2021-02" db="EMBL/GenBank/DDBJ databases">
        <authorList>
            <person name="Nowell W R."/>
        </authorList>
    </citation>
    <scope>NUCLEOTIDE SEQUENCE</scope>
</reference>
<keyword evidence="3" id="KW-1185">Reference proteome</keyword>
<organism evidence="1 3">
    <name type="scientific">Didymodactylos carnosus</name>
    <dbReference type="NCBI Taxonomy" id="1234261"/>
    <lineage>
        <taxon>Eukaryota</taxon>
        <taxon>Metazoa</taxon>
        <taxon>Spiralia</taxon>
        <taxon>Gnathifera</taxon>
        <taxon>Rotifera</taxon>
        <taxon>Eurotatoria</taxon>
        <taxon>Bdelloidea</taxon>
        <taxon>Philodinida</taxon>
        <taxon>Philodinidae</taxon>
        <taxon>Didymodactylos</taxon>
    </lineage>
</organism>
<evidence type="ECO:0000313" key="3">
    <source>
        <dbReference type="Proteomes" id="UP000663829"/>
    </source>
</evidence>
<protein>
    <submittedName>
        <fullName evidence="1">Uncharacterized protein</fullName>
    </submittedName>
</protein>
<dbReference type="Proteomes" id="UP000663829">
    <property type="component" value="Unassembled WGS sequence"/>
</dbReference>
<comment type="caution">
    <text evidence="1">The sequence shown here is derived from an EMBL/GenBank/DDBJ whole genome shotgun (WGS) entry which is preliminary data.</text>
</comment>
<proteinExistence type="predicted"/>
<evidence type="ECO:0000313" key="2">
    <source>
        <dbReference type="EMBL" id="CAF4171841.1"/>
    </source>
</evidence>
<sequence>MDVTNSQAQVQLASVKNQMLNQFEYLPNSNGSDFKLIRSDCKVKWTDGKEFIYHNNTIHSRPSFLSPLSKLLQYAYVDQHNDDNVNVILRNLFLQTIHRLFTQHLKTSSPSQELAQADLKDFFLYFLNHADENVRQTGTKLVTTFVNDLSASADVDLPPLISCSTMKHLFESMIENEHFQIDEIILNGCLRSSLNWSIDDLCSLLTSLSIHTTRFCRIIERMSSICFR</sequence>
<dbReference type="EMBL" id="CAJNOQ010013543">
    <property type="protein sequence ID" value="CAF1323764.1"/>
    <property type="molecule type" value="Genomic_DNA"/>
</dbReference>
<dbReference type="AlphaFoldDB" id="A0A815FDD9"/>
<evidence type="ECO:0000313" key="1">
    <source>
        <dbReference type="EMBL" id="CAF1323764.1"/>
    </source>
</evidence>
<name>A0A815FDD9_9BILA</name>